<organism evidence="14 15">
    <name type="scientific">Peptostreptococcus porci</name>
    <dbReference type="NCBI Taxonomy" id="2652282"/>
    <lineage>
        <taxon>Bacteria</taxon>
        <taxon>Bacillati</taxon>
        <taxon>Bacillota</taxon>
        <taxon>Clostridia</taxon>
        <taxon>Peptostreptococcales</taxon>
        <taxon>Peptostreptococcaceae</taxon>
        <taxon>Peptostreptococcus</taxon>
    </lineage>
</organism>
<keyword evidence="6 10" id="KW-0547">Nucleotide-binding</keyword>
<feature type="binding site" evidence="10">
    <location>
        <begin position="13"/>
        <end position="18"/>
    </location>
    <ligand>
        <name>substrate</name>
    </ligand>
</feature>
<sequence>MNKIPILILTGPTAVGKTKLSIELAKKYDAEIISADSMQIYKYMDIGSAKVTTEEMENIPHHMIDIIEPDVDFSVSEFKALATEKIREIHSRGKLPIVTGGTGLYLNSLIYDMDFGNTFSDESIRDELRDILNKNGIEYLHDILKSYSPDVASRIHPNNTKRVIRAIEVFKLGGDFGDFSNDLKPNDDFDVKVVVLNRDRNVLYNRINMRVDLMFEAGLVEEVERLHNMGYSKDLVSMKGIGYKEILDVFDGLTDMESAKNLIKQKSRNYAKRQITWFKKYDDALWLDMDKCSEVEDQIKIIDKYVHFSK</sequence>
<keyword evidence="5 10" id="KW-0819">tRNA processing</keyword>
<comment type="caution">
    <text evidence="10">Lacks conserved residue(s) required for the propagation of feature annotation.</text>
</comment>
<comment type="catalytic activity">
    <reaction evidence="9 10 11">
        <text>adenosine(37) in tRNA + dimethylallyl diphosphate = N(6)-dimethylallyladenosine(37) in tRNA + diphosphate</text>
        <dbReference type="Rhea" id="RHEA:26482"/>
        <dbReference type="Rhea" id="RHEA-COMP:10162"/>
        <dbReference type="Rhea" id="RHEA-COMP:10375"/>
        <dbReference type="ChEBI" id="CHEBI:33019"/>
        <dbReference type="ChEBI" id="CHEBI:57623"/>
        <dbReference type="ChEBI" id="CHEBI:74411"/>
        <dbReference type="ChEBI" id="CHEBI:74415"/>
        <dbReference type="EC" id="2.5.1.75"/>
    </reaction>
</comment>
<name>A0A6N7WZ54_9FIRM</name>
<evidence type="ECO:0000256" key="6">
    <source>
        <dbReference type="ARBA" id="ARBA00022741"/>
    </source>
</evidence>
<comment type="similarity">
    <text evidence="3 10 13">Belongs to the IPP transferase family.</text>
</comment>
<evidence type="ECO:0000256" key="10">
    <source>
        <dbReference type="HAMAP-Rule" id="MF_00185"/>
    </source>
</evidence>
<dbReference type="InterPro" id="IPR018022">
    <property type="entry name" value="IPT"/>
</dbReference>
<dbReference type="GO" id="GO:0006400">
    <property type="term" value="P:tRNA modification"/>
    <property type="evidence" value="ECO:0007669"/>
    <property type="project" value="TreeGrafter"/>
</dbReference>
<protein>
    <recommendedName>
        <fullName evidence="10">tRNA dimethylallyltransferase</fullName>
        <ecNumber evidence="10">2.5.1.75</ecNumber>
    </recommendedName>
    <alternativeName>
        <fullName evidence="10">Dimethylallyl diphosphate:tRNA dimethylallyltransferase</fullName>
        <shortName evidence="10">DMAPP:tRNA dimethylallyltransferase</shortName>
        <shortName evidence="10">DMATase</shortName>
    </alternativeName>
    <alternativeName>
        <fullName evidence="10">Isopentenyl-diphosphate:tRNA isopentenyltransferase</fullName>
        <shortName evidence="10">IPP transferase</shortName>
        <shortName evidence="10">IPPT</shortName>
        <shortName evidence="10">IPTase</shortName>
    </alternativeName>
</protein>
<evidence type="ECO:0000256" key="8">
    <source>
        <dbReference type="ARBA" id="ARBA00022842"/>
    </source>
</evidence>
<dbReference type="SUPFAM" id="SSF52540">
    <property type="entry name" value="P-loop containing nucleoside triphosphate hydrolases"/>
    <property type="match status" value="1"/>
</dbReference>
<feature type="binding site" evidence="10">
    <location>
        <begin position="11"/>
        <end position="18"/>
    </location>
    <ligand>
        <name>ATP</name>
        <dbReference type="ChEBI" id="CHEBI:30616"/>
    </ligand>
</feature>
<dbReference type="PANTHER" id="PTHR11088:SF60">
    <property type="entry name" value="TRNA DIMETHYLALLYLTRANSFERASE"/>
    <property type="match status" value="1"/>
</dbReference>
<keyword evidence="8 10" id="KW-0460">Magnesium</keyword>
<evidence type="ECO:0000313" key="14">
    <source>
        <dbReference type="EMBL" id="MST62088.1"/>
    </source>
</evidence>
<evidence type="ECO:0000256" key="3">
    <source>
        <dbReference type="ARBA" id="ARBA00005842"/>
    </source>
</evidence>
<dbReference type="GO" id="GO:0052381">
    <property type="term" value="F:tRNA dimethylallyltransferase activity"/>
    <property type="evidence" value="ECO:0007669"/>
    <property type="project" value="UniProtKB-UniRule"/>
</dbReference>
<evidence type="ECO:0000256" key="1">
    <source>
        <dbReference type="ARBA" id="ARBA00001946"/>
    </source>
</evidence>
<dbReference type="InterPro" id="IPR039657">
    <property type="entry name" value="Dimethylallyltransferase"/>
</dbReference>
<dbReference type="PANTHER" id="PTHR11088">
    <property type="entry name" value="TRNA DIMETHYLALLYLTRANSFERASE"/>
    <property type="match status" value="1"/>
</dbReference>
<dbReference type="HAMAP" id="MF_00185">
    <property type="entry name" value="IPP_trans"/>
    <property type="match status" value="1"/>
</dbReference>
<feature type="region of interest" description="Interaction with substrate tRNA" evidence="10">
    <location>
        <begin position="36"/>
        <end position="39"/>
    </location>
</feature>
<dbReference type="AlphaFoldDB" id="A0A6N7WZ54"/>
<evidence type="ECO:0000256" key="5">
    <source>
        <dbReference type="ARBA" id="ARBA00022694"/>
    </source>
</evidence>
<dbReference type="Proteomes" id="UP000440713">
    <property type="component" value="Unassembled WGS sequence"/>
</dbReference>
<comment type="function">
    <text evidence="2 10 12">Catalyzes the transfer of a dimethylallyl group onto the adenine at position 37 in tRNAs that read codons beginning with uridine, leading to the formation of N6-(dimethylallyl)adenosine (i(6)A).</text>
</comment>
<evidence type="ECO:0000256" key="12">
    <source>
        <dbReference type="RuleBase" id="RU003784"/>
    </source>
</evidence>
<accession>A0A6N7WZ54</accession>
<evidence type="ECO:0000256" key="13">
    <source>
        <dbReference type="RuleBase" id="RU003785"/>
    </source>
</evidence>
<keyword evidence="15" id="KW-1185">Reference proteome</keyword>
<comment type="cofactor">
    <cofactor evidence="1 10">
        <name>Mg(2+)</name>
        <dbReference type="ChEBI" id="CHEBI:18420"/>
    </cofactor>
</comment>
<evidence type="ECO:0000256" key="4">
    <source>
        <dbReference type="ARBA" id="ARBA00022679"/>
    </source>
</evidence>
<reference evidence="14 15" key="1">
    <citation type="submission" date="2019-08" db="EMBL/GenBank/DDBJ databases">
        <title>In-depth cultivation of the pig gut microbiome towards novel bacterial diversity and tailored functional studies.</title>
        <authorList>
            <person name="Wylensek D."/>
            <person name="Hitch T.C.A."/>
            <person name="Clavel T."/>
        </authorList>
    </citation>
    <scope>NUCLEOTIDE SEQUENCE [LARGE SCALE GENOMIC DNA]</scope>
    <source>
        <strain evidence="14 15">WCA-SAB-591-4A-A</strain>
    </source>
</reference>
<dbReference type="InterPro" id="IPR027417">
    <property type="entry name" value="P-loop_NTPase"/>
</dbReference>
<evidence type="ECO:0000256" key="11">
    <source>
        <dbReference type="RuleBase" id="RU003783"/>
    </source>
</evidence>
<dbReference type="Gene3D" id="3.40.50.300">
    <property type="entry name" value="P-loop containing nucleotide triphosphate hydrolases"/>
    <property type="match status" value="1"/>
</dbReference>
<keyword evidence="4 10" id="KW-0808">Transferase</keyword>
<gene>
    <name evidence="10 14" type="primary">miaA</name>
    <name evidence="14" type="ORF">FYJ71_03745</name>
</gene>
<dbReference type="GO" id="GO:0005524">
    <property type="term" value="F:ATP binding"/>
    <property type="evidence" value="ECO:0007669"/>
    <property type="project" value="UniProtKB-UniRule"/>
</dbReference>
<dbReference type="RefSeq" id="WP_154537444.1">
    <property type="nucleotide sequence ID" value="NZ_VUNE01000001.1"/>
</dbReference>
<feature type="site" description="Interaction with substrate tRNA" evidence="10">
    <location>
        <position position="125"/>
    </location>
</feature>
<dbReference type="Pfam" id="PF01715">
    <property type="entry name" value="IPPT"/>
    <property type="match status" value="1"/>
</dbReference>
<feature type="site" description="Interaction with substrate tRNA" evidence="10">
    <location>
        <position position="102"/>
    </location>
</feature>
<proteinExistence type="inferred from homology"/>
<comment type="subunit">
    <text evidence="10">Monomer.</text>
</comment>
<evidence type="ECO:0000313" key="15">
    <source>
        <dbReference type="Proteomes" id="UP000440713"/>
    </source>
</evidence>
<evidence type="ECO:0000256" key="2">
    <source>
        <dbReference type="ARBA" id="ARBA00003213"/>
    </source>
</evidence>
<dbReference type="EMBL" id="VUNE01000001">
    <property type="protein sequence ID" value="MST62088.1"/>
    <property type="molecule type" value="Genomic_DNA"/>
</dbReference>
<dbReference type="EC" id="2.5.1.75" evidence="10"/>
<keyword evidence="7 10" id="KW-0067">ATP-binding</keyword>
<evidence type="ECO:0000256" key="9">
    <source>
        <dbReference type="ARBA" id="ARBA00049563"/>
    </source>
</evidence>
<dbReference type="NCBIfam" id="TIGR00174">
    <property type="entry name" value="miaA"/>
    <property type="match status" value="1"/>
</dbReference>
<comment type="caution">
    <text evidence="14">The sequence shown here is derived from an EMBL/GenBank/DDBJ whole genome shotgun (WGS) entry which is preliminary data.</text>
</comment>
<evidence type="ECO:0000256" key="7">
    <source>
        <dbReference type="ARBA" id="ARBA00022840"/>
    </source>
</evidence>
<dbReference type="Gene3D" id="1.10.20.140">
    <property type="match status" value="1"/>
</dbReference>